<evidence type="ECO:0000313" key="1">
    <source>
        <dbReference type="EMBL" id="CAF3979730.1"/>
    </source>
</evidence>
<dbReference type="Proteomes" id="UP000681720">
    <property type="component" value="Unassembled WGS sequence"/>
</dbReference>
<dbReference type="EMBL" id="CAJOBJ010003833">
    <property type="protein sequence ID" value="CAF3979730.1"/>
    <property type="molecule type" value="Genomic_DNA"/>
</dbReference>
<organism evidence="1 2">
    <name type="scientific">Rotaria magnacalcarata</name>
    <dbReference type="NCBI Taxonomy" id="392030"/>
    <lineage>
        <taxon>Eukaryota</taxon>
        <taxon>Metazoa</taxon>
        <taxon>Spiralia</taxon>
        <taxon>Gnathifera</taxon>
        <taxon>Rotifera</taxon>
        <taxon>Eurotatoria</taxon>
        <taxon>Bdelloidea</taxon>
        <taxon>Philodinida</taxon>
        <taxon>Philodinidae</taxon>
        <taxon>Rotaria</taxon>
    </lineage>
</organism>
<evidence type="ECO:0000313" key="2">
    <source>
        <dbReference type="Proteomes" id="UP000681720"/>
    </source>
</evidence>
<gene>
    <name evidence="1" type="ORF">GIL414_LOCUS10612</name>
</gene>
<proteinExistence type="predicted"/>
<dbReference type="AlphaFoldDB" id="A0A8S2N6J5"/>
<sequence length="54" mass="6009">MPLEDRPKSGRPLESDIERLKVLIEDNPRLTTVNCQQCSGATNPPSIAICMKLE</sequence>
<feature type="non-terminal residue" evidence="1">
    <location>
        <position position="54"/>
    </location>
</feature>
<comment type="caution">
    <text evidence="1">The sequence shown here is derived from an EMBL/GenBank/DDBJ whole genome shotgun (WGS) entry which is preliminary data.</text>
</comment>
<name>A0A8S2N6J5_9BILA</name>
<reference evidence="1" key="1">
    <citation type="submission" date="2021-02" db="EMBL/GenBank/DDBJ databases">
        <authorList>
            <person name="Nowell W R."/>
        </authorList>
    </citation>
    <scope>NUCLEOTIDE SEQUENCE</scope>
</reference>
<accession>A0A8S2N6J5</accession>
<protein>
    <submittedName>
        <fullName evidence="1">Uncharacterized protein</fullName>
    </submittedName>
</protein>